<dbReference type="PRINTS" id="PR00409">
    <property type="entry name" value="PHDIOXRDTASE"/>
</dbReference>
<dbReference type="Gene3D" id="2.40.30.10">
    <property type="entry name" value="Translation factors"/>
    <property type="match status" value="1"/>
</dbReference>
<dbReference type="EMBL" id="BMKF01000003">
    <property type="protein sequence ID" value="GGB81375.1"/>
    <property type="molecule type" value="Genomic_DNA"/>
</dbReference>
<organism evidence="9 10">
    <name type="scientific">Henriciella pelagia</name>
    <dbReference type="NCBI Taxonomy" id="1977912"/>
    <lineage>
        <taxon>Bacteria</taxon>
        <taxon>Pseudomonadati</taxon>
        <taxon>Pseudomonadota</taxon>
        <taxon>Alphaproteobacteria</taxon>
        <taxon>Hyphomonadales</taxon>
        <taxon>Hyphomonadaceae</taxon>
        <taxon>Henriciella</taxon>
    </lineage>
</organism>
<feature type="domain" description="2Fe-2S ferredoxin-type" evidence="7">
    <location>
        <begin position="235"/>
        <end position="321"/>
    </location>
</feature>
<keyword evidence="5" id="KW-0408">Iron</keyword>
<dbReference type="InterPro" id="IPR017927">
    <property type="entry name" value="FAD-bd_FR_type"/>
</dbReference>
<dbReference type="PANTHER" id="PTHR47354:SF1">
    <property type="entry name" value="CARNITINE MONOOXYGENASE REDUCTASE SUBUNIT"/>
    <property type="match status" value="1"/>
</dbReference>
<reference evidence="10" key="1">
    <citation type="journal article" date="2019" name="Int. J. Syst. Evol. Microbiol.">
        <title>The Global Catalogue of Microorganisms (GCM) 10K type strain sequencing project: providing services to taxonomists for standard genome sequencing and annotation.</title>
        <authorList>
            <consortium name="The Broad Institute Genomics Platform"/>
            <consortium name="The Broad Institute Genome Sequencing Center for Infectious Disease"/>
            <person name="Wu L."/>
            <person name="Ma J."/>
        </authorList>
    </citation>
    <scope>NUCLEOTIDE SEQUENCE [LARGE SCALE GENOMIC DNA]</scope>
    <source>
        <strain evidence="10">CGMCC 1.15928</strain>
    </source>
</reference>
<dbReference type="SUPFAM" id="SSF52343">
    <property type="entry name" value="Ferredoxin reductase-like, C-terminal NADP-linked domain"/>
    <property type="match status" value="1"/>
</dbReference>
<dbReference type="Gene3D" id="3.10.20.30">
    <property type="match status" value="1"/>
</dbReference>
<keyword evidence="10" id="KW-1185">Reference proteome</keyword>
<evidence type="ECO:0000259" key="8">
    <source>
        <dbReference type="PROSITE" id="PS51384"/>
    </source>
</evidence>
<protein>
    <submittedName>
        <fullName evidence="9">Vanillate O-demethylase oxidoreductase</fullName>
    </submittedName>
</protein>
<keyword evidence="2" id="KW-0001">2Fe-2S</keyword>
<dbReference type="Pfam" id="PF00111">
    <property type="entry name" value="Fer2"/>
    <property type="match status" value="1"/>
</dbReference>
<dbReference type="InterPro" id="IPR006058">
    <property type="entry name" value="2Fe2S_fd_BS"/>
</dbReference>
<accession>A0ABQ1K2Q7</accession>
<comment type="caution">
    <text evidence="9">The sequence shown here is derived from an EMBL/GenBank/DDBJ whole genome shotgun (WGS) entry which is preliminary data.</text>
</comment>
<dbReference type="PANTHER" id="PTHR47354">
    <property type="entry name" value="NADH OXIDOREDUCTASE HCR"/>
    <property type="match status" value="1"/>
</dbReference>
<dbReference type="InterPro" id="IPR039261">
    <property type="entry name" value="FNR_nucleotide-bd"/>
</dbReference>
<dbReference type="InterPro" id="IPR050415">
    <property type="entry name" value="MRET"/>
</dbReference>
<evidence type="ECO:0000256" key="1">
    <source>
        <dbReference type="ARBA" id="ARBA00022630"/>
    </source>
</evidence>
<dbReference type="PROSITE" id="PS00197">
    <property type="entry name" value="2FE2S_FER_1"/>
    <property type="match status" value="1"/>
</dbReference>
<keyword evidence="3" id="KW-0479">Metal-binding</keyword>
<dbReference type="PROSITE" id="PS51085">
    <property type="entry name" value="2FE2S_FER_2"/>
    <property type="match status" value="1"/>
</dbReference>
<evidence type="ECO:0000313" key="9">
    <source>
        <dbReference type="EMBL" id="GGB81375.1"/>
    </source>
</evidence>
<dbReference type="InterPro" id="IPR001433">
    <property type="entry name" value="OxRdtase_FAD/NAD-bd"/>
</dbReference>
<keyword evidence="6" id="KW-0411">Iron-sulfur</keyword>
<dbReference type="InterPro" id="IPR017938">
    <property type="entry name" value="Riboflavin_synthase-like_b-brl"/>
</dbReference>
<keyword evidence="4" id="KW-0560">Oxidoreductase</keyword>
<dbReference type="RefSeq" id="WP_158084673.1">
    <property type="nucleotide sequence ID" value="NZ_BMKF01000003.1"/>
</dbReference>
<dbReference type="CDD" id="cd06185">
    <property type="entry name" value="PDR_like"/>
    <property type="match status" value="1"/>
</dbReference>
<proteinExistence type="predicted"/>
<evidence type="ECO:0000256" key="5">
    <source>
        <dbReference type="ARBA" id="ARBA00023004"/>
    </source>
</evidence>
<sequence length="321" mass="34422">MAQTITAEVSNKTQVARNVFAFELRVPAEAFQTAEAGAHIDVHVADGLIRQYSLVEPAGPGDDAYRIAVLREPDGRGASLALCDRVMTGDQVEISSPRNHFRLDAGQGHYCLIGAGIGVTPILSMAHALHARSGSFEVHLCARSPDHLAFYHEIRSAAWAGRVHYHFSQETTSGRLDLAAFLPGLNAGTQLYVCGPERFLDEVSNLTRGWSAGRVRQERFSASANATVESGTGSFEIAIKSTGQVFSVGSDQSILEVLEANGFDIDVSCTEGVCGTCLTGVVEGKPVHRDSCLYEEEQAEGKIMAVCVSRAKPNSTLVLDL</sequence>
<evidence type="ECO:0000259" key="7">
    <source>
        <dbReference type="PROSITE" id="PS51085"/>
    </source>
</evidence>
<dbReference type="CDD" id="cd00207">
    <property type="entry name" value="fer2"/>
    <property type="match status" value="1"/>
</dbReference>
<keyword evidence="1" id="KW-0285">Flavoprotein</keyword>
<dbReference type="Proteomes" id="UP000628854">
    <property type="component" value="Unassembled WGS sequence"/>
</dbReference>
<dbReference type="InterPro" id="IPR012675">
    <property type="entry name" value="Beta-grasp_dom_sf"/>
</dbReference>
<dbReference type="Pfam" id="PF00175">
    <property type="entry name" value="NAD_binding_1"/>
    <property type="match status" value="1"/>
</dbReference>
<dbReference type="PROSITE" id="PS51384">
    <property type="entry name" value="FAD_FR"/>
    <property type="match status" value="1"/>
</dbReference>
<dbReference type="InterPro" id="IPR036010">
    <property type="entry name" value="2Fe-2S_ferredoxin-like_sf"/>
</dbReference>
<evidence type="ECO:0000256" key="6">
    <source>
        <dbReference type="ARBA" id="ARBA00023014"/>
    </source>
</evidence>
<dbReference type="SUPFAM" id="SSF63380">
    <property type="entry name" value="Riboflavin synthase domain-like"/>
    <property type="match status" value="1"/>
</dbReference>
<dbReference type="SUPFAM" id="SSF54292">
    <property type="entry name" value="2Fe-2S ferredoxin-like"/>
    <property type="match status" value="1"/>
</dbReference>
<evidence type="ECO:0000256" key="2">
    <source>
        <dbReference type="ARBA" id="ARBA00022714"/>
    </source>
</evidence>
<gene>
    <name evidence="9" type="primary">vanB</name>
    <name evidence="9" type="ORF">GCM10011503_32710</name>
</gene>
<evidence type="ECO:0000256" key="4">
    <source>
        <dbReference type="ARBA" id="ARBA00023002"/>
    </source>
</evidence>
<name>A0ABQ1K2Q7_9PROT</name>
<evidence type="ECO:0000313" key="10">
    <source>
        <dbReference type="Proteomes" id="UP000628854"/>
    </source>
</evidence>
<feature type="domain" description="FAD-binding FR-type" evidence="8">
    <location>
        <begin position="2"/>
        <end position="104"/>
    </location>
</feature>
<dbReference type="Gene3D" id="3.40.50.80">
    <property type="entry name" value="Nucleotide-binding domain of ferredoxin-NADP reductase (FNR) module"/>
    <property type="match status" value="1"/>
</dbReference>
<evidence type="ECO:0000256" key="3">
    <source>
        <dbReference type="ARBA" id="ARBA00022723"/>
    </source>
</evidence>
<dbReference type="InterPro" id="IPR001041">
    <property type="entry name" value="2Fe-2S_ferredoxin-type"/>
</dbReference>